<feature type="compositionally biased region" description="Basic residues" evidence="1">
    <location>
        <begin position="1"/>
        <end position="17"/>
    </location>
</feature>
<sequence>MKSKNAKKGSKNGKVKRNVQTMKKAPRRHSREEIISEEELDNRIAIDGDIRLYFTMYLKIFIDGHFRHPKKRKLINLAQYIYDQKVLYIHKHGGYKLMELSSIHAELGALRKPVEEEYMKEKKEKREQAEKIKSKY</sequence>
<dbReference type="Proteomes" id="UP000323717">
    <property type="component" value="Unassembled WGS sequence"/>
</dbReference>
<accession>A0A139L3C5</accession>
<dbReference type="STRING" id="28116.Bovatus_00901"/>
<dbReference type="AlphaFoldDB" id="A0A139L3C5"/>
<gene>
    <name evidence="2" type="ORF">F3D71_29140</name>
    <name evidence="3" type="ORF">PO382_15250</name>
</gene>
<protein>
    <submittedName>
        <fullName evidence="3">DUF4119 family protein</fullName>
    </submittedName>
</protein>
<evidence type="ECO:0000313" key="2">
    <source>
        <dbReference type="EMBL" id="KAA3934188.1"/>
    </source>
</evidence>
<evidence type="ECO:0000256" key="1">
    <source>
        <dbReference type="SAM" id="MobiDB-lite"/>
    </source>
</evidence>
<proteinExistence type="predicted"/>
<dbReference type="EMBL" id="JAQNZF010000020">
    <property type="protein sequence ID" value="MDC2743579.1"/>
    <property type="molecule type" value="Genomic_DNA"/>
</dbReference>
<name>A0A139L3C5_BACOV</name>
<evidence type="ECO:0000313" key="4">
    <source>
        <dbReference type="Proteomes" id="UP000323717"/>
    </source>
</evidence>
<dbReference type="Proteomes" id="UP001219389">
    <property type="component" value="Unassembled WGS sequence"/>
</dbReference>
<comment type="caution">
    <text evidence="2">The sequence shown here is derived from an EMBL/GenBank/DDBJ whole genome shotgun (WGS) entry which is preliminary data.</text>
</comment>
<dbReference type="RefSeq" id="WP_061448191.1">
    <property type="nucleotide sequence ID" value="NZ_CAXTIO010000018.1"/>
</dbReference>
<reference evidence="2 4" key="1">
    <citation type="journal article" date="2019" name="Nat. Med.">
        <title>A library of human gut bacterial isolates paired with longitudinal multiomics data enables mechanistic microbiome research.</title>
        <authorList>
            <person name="Poyet M."/>
            <person name="Groussin M."/>
            <person name="Gibbons S.M."/>
            <person name="Avila-Pacheco J."/>
            <person name="Jiang X."/>
            <person name="Kearney S.M."/>
            <person name="Perrotta A.R."/>
            <person name="Berdy B."/>
            <person name="Zhao S."/>
            <person name="Lieberman T.D."/>
            <person name="Swanson P.K."/>
            <person name="Smith M."/>
            <person name="Roesemann S."/>
            <person name="Alexander J.E."/>
            <person name="Rich S.A."/>
            <person name="Livny J."/>
            <person name="Vlamakis H."/>
            <person name="Clish C."/>
            <person name="Bullock K."/>
            <person name="Deik A."/>
            <person name="Scott J."/>
            <person name="Pierce K.A."/>
            <person name="Xavier R.J."/>
            <person name="Alm E.J."/>
        </authorList>
    </citation>
    <scope>NUCLEOTIDE SEQUENCE [LARGE SCALE GENOMIC DNA]</scope>
    <source>
        <strain evidence="2 4">BIOML-A163</strain>
    </source>
</reference>
<dbReference type="Pfam" id="PF13494">
    <property type="entry name" value="DUF4119"/>
    <property type="match status" value="1"/>
</dbReference>
<reference evidence="3" key="2">
    <citation type="submission" date="2022-10" db="EMBL/GenBank/DDBJ databases">
        <title>Human gut microbiome strain richness.</title>
        <authorList>
            <person name="Chen-Liaw A."/>
        </authorList>
    </citation>
    <scope>NUCLEOTIDE SEQUENCE</scope>
    <source>
        <strain evidence="3">BSD2780120875st1_E1_BSD2780120875_150330</strain>
    </source>
</reference>
<dbReference type="EMBL" id="VWLE01000807">
    <property type="protein sequence ID" value="KAA3934188.1"/>
    <property type="molecule type" value="Genomic_DNA"/>
</dbReference>
<evidence type="ECO:0000313" key="3">
    <source>
        <dbReference type="EMBL" id="MDC2743579.1"/>
    </source>
</evidence>
<feature type="region of interest" description="Disordered" evidence="1">
    <location>
        <begin position="1"/>
        <end position="34"/>
    </location>
</feature>
<organism evidence="2 4">
    <name type="scientific">Bacteroides ovatus</name>
    <dbReference type="NCBI Taxonomy" id="28116"/>
    <lineage>
        <taxon>Bacteria</taxon>
        <taxon>Pseudomonadati</taxon>
        <taxon>Bacteroidota</taxon>
        <taxon>Bacteroidia</taxon>
        <taxon>Bacteroidales</taxon>
        <taxon>Bacteroidaceae</taxon>
        <taxon>Bacteroides</taxon>
    </lineage>
</organism>
<dbReference type="InterPro" id="IPR025186">
    <property type="entry name" value="DUF4119"/>
</dbReference>